<keyword evidence="4" id="KW-0238">DNA-binding</keyword>
<dbReference type="PANTHER" id="PTHR36206:SF16">
    <property type="entry name" value="TRANSCRIPTION FACTOR DOMAIN-CONTAINING PROTEIN-RELATED"/>
    <property type="match status" value="1"/>
</dbReference>
<keyword evidence="9" id="KW-1185">Reference proteome</keyword>
<dbReference type="PANTHER" id="PTHR36206">
    <property type="entry name" value="ASPERCRYPTIN BIOSYNTHESIS CLUSTER-SPECIFIC TRANSCRIPTION REGULATOR ATNN-RELATED"/>
    <property type="match status" value="1"/>
</dbReference>
<name>A0A6P8B2M5_PYRGI</name>
<dbReference type="InterPro" id="IPR001138">
    <property type="entry name" value="Zn2Cys6_DnaBD"/>
</dbReference>
<dbReference type="KEGG" id="pgri:PgNI_07329"/>
<evidence type="ECO:0000256" key="5">
    <source>
        <dbReference type="ARBA" id="ARBA00023163"/>
    </source>
</evidence>
<dbReference type="PROSITE" id="PS00463">
    <property type="entry name" value="ZN2_CY6_FUNGAL_1"/>
    <property type="match status" value="1"/>
</dbReference>
<proteinExistence type="predicted"/>
<evidence type="ECO:0000256" key="6">
    <source>
        <dbReference type="ARBA" id="ARBA00023242"/>
    </source>
</evidence>
<feature type="compositionally biased region" description="Basic residues" evidence="7">
    <location>
        <begin position="23"/>
        <end position="35"/>
    </location>
</feature>
<gene>
    <name evidence="10" type="ORF">PgNI_07329</name>
</gene>
<dbReference type="GeneID" id="41962252"/>
<feature type="domain" description="Zn(2)-C6 fungal-type" evidence="8">
    <location>
        <begin position="38"/>
        <end position="68"/>
    </location>
</feature>
<keyword evidence="1" id="KW-0479">Metal-binding</keyword>
<dbReference type="OrthoDB" id="416217at2759"/>
<feature type="region of interest" description="Disordered" evidence="7">
    <location>
        <begin position="1"/>
        <end position="37"/>
    </location>
</feature>
<dbReference type="InterPro" id="IPR052360">
    <property type="entry name" value="Transcr_Regulatory_Proteins"/>
</dbReference>
<evidence type="ECO:0000259" key="8">
    <source>
        <dbReference type="PROSITE" id="PS50048"/>
    </source>
</evidence>
<dbReference type="SMART" id="SM00066">
    <property type="entry name" value="GAL4"/>
    <property type="match status" value="1"/>
</dbReference>
<protein>
    <recommendedName>
        <fullName evidence="8">Zn(2)-C6 fungal-type domain-containing protein</fullName>
    </recommendedName>
</protein>
<dbReference type="AlphaFoldDB" id="A0A6P8B2M5"/>
<dbReference type="InterPro" id="IPR036864">
    <property type="entry name" value="Zn2-C6_fun-type_DNA-bd_sf"/>
</dbReference>
<dbReference type="GO" id="GO:0003677">
    <property type="term" value="F:DNA binding"/>
    <property type="evidence" value="ECO:0007669"/>
    <property type="project" value="UniProtKB-KW"/>
</dbReference>
<dbReference type="Proteomes" id="UP000515153">
    <property type="component" value="Unplaced"/>
</dbReference>
<keyword evidence="3" id="KW-0805">Transcription regulation</keyword>
<evidence type="ECO:0000313" key="9">
    <source>
        <dbReference type="Proteomes" id="UP000515153"/>
    </source>
</evidence>
<keyword evidence="6" id="KW-0539">Nucleus</keyword>
<sequence>MDSQSHQEQRQLVTGHKPQPPNKRSRPGARGKPKTRTGCLTCKQHRYKCDEARPACGGCVKGNWECEYPTAVVQARRRAFVPSTTVTATQPRMLPKLSERDMQSFSFFIIAVVPGIENALSTRRITPILVQTAIAEPCVLHAALASGLAMRDSCWPGDDRSERVERLESILGHYNQAIRVMAELVNQHGDLAALAKSRPDRLFAAMWSCLLMAITDHNCSGPLDISGLPDSSERTLVHVRAVYVMLHESWALSPYVEGYGPPDKNSLIQDHMIEVASATLNFFLQTTFYEDIAKPGNMRREMELYI</sequence>
<dbReference type="Gene3D" id="4.10.240.10">
    <property type="entry name" value="Zn(2)-C6 fungal-type DNA-binding domain"/>
    <property type="match status" value="1"/>
</dbReference>
<dbReference type="Pfam" id="PF00172">
    <property type="entry name" value="Zn_clus"/>
    <property type="match status" value="1"/>
</dbReference>
<reference evidence="10" key="1">
    <citation type="journal article" date="2019" name="Mol. Biol. Evol.">
        <title>Blast fungal genomes show frequent chromosomal changes, gene gains and losses, and effector gene turnover.</title>
        <authorList>
            <person name="Gomez Luciano L.B."/>
            <person name="Jason Tsai I."/>
            <person name="Chuma I."/>
            <person name="Tosa Y."/>
            <person name="Chen Y.H."/>
            <person name="Li J.Y."/>
            <person name="Li M.Y."/>
            <person name="Jade Lu M.Y."/>
            <person name="Nakayashiki H."/>
            <person name="Li W.H."/>
        </authorList>
    </citation>
    <scope>NUCLEOTIDE SEQUENCE</scope>
    <source>
        <strain evidence="10">NI907</strain>
    </source>
</reference>
<dbReference type="GO" id="GO:0000981">
    <property type="term" value="F:DNA-binding transcription factor activity, RNA polymerase II-specific"/>
    <property type="evidence" value="ECO:0007669"/>
    <property type="project" value="InterPro"/>
</dbReference>
<keyword evidence="2" id="KW-0862">Zinc</keyword>
<evidence type="ECO:0000256" key="2">
    <source>
        <dbReference type="ARBA" id="ARBA00022833"/>
    </source>
</evidence>
<evidence type="ECO:0000313" key="10">
    <source>
        <dbReference type="RefSeq" id="XP_030981481.1"/>
    </source>
</evidence>
<dbReference type="SUPFAM" id="SSF57701">
    <property type="entry name" value="Zn2/Cys6 DNA-binding domain"/>
    <property type="match status" value="1"/>
</dbReference>
<dbReference type="RefSeq" id="XP_030981481.1">
    <property type="nucleotide sequence ID" value="XM_031127343.1"/>
</dbReference>
<reference evidence="10" key="3">
    <citation type="submission" date="2025-08" db="UniProtKB">
        <authorList>
            <consortium name="RefSeq"/>
        </authorList>
    </citation>
    <scope>IDENTIFICATION</scope>
    <source>
        <strain evidence="10">NI907</strain>
    </source>
</reference>
<dbReference type="GO" id="GO:0008270">
    <property type="term" value="F:zinc ion binding"/>
    <property type="evidence" value="ECO:0007669"/>
    <property type="project" value="InterPro"/>
</dbReference>
<organism evidence="9 10">
    <name type="scientific">Pyricularia grisea</name>
    <name type="common">Crabgrass-specific blast fungus</name>
    <name type="synonym">Magnaporthe grisea</name>
    <dbReference type="NCBI Taxonomy" id="148305"/>
    <lineage>
        <taxon>Eukaryota</taxon>
        <taxon>Fungi</taxon>
        <taxon>Dikarya</taxon>
        <taxon>Ascomycota</taxon>
        <taxon>Pezizomycotina</taxon>
        <taxon>Sordariomycetes</taxon>
        <taxon>Sordariomycetidae</taxon>
        <taxon>Magnaporthales</taxon>
        <taxon>Pyriculariaceae</taxon>
        <taxon>Pyricularia</taxon>
    </lineage>
</organism>
<evidence type="ECO:0000256" key="7">
    <source>
        <dbReference type="SAM" id="MobiDB-lite"/>
    </source>
</evidence>
<keyword evidence="5" id="KW-0804">Transcription</keyword>
<evidence type="ECO:0000256" key="4">
    <source>
        <dbReference type="ARBA" id="ARBA00023125"/>
    </source>
</evidence>
<evidence type="ECO:0000256" key="3">
    <source>
        <dbReference type="ARBA" id="ARBA00023015"/>
    </source>
</evidence>
<evidence type="ECO:0000256" key="1">
    <source>
        <dbReference type="ARBA" id="ARBA00022723"/>
    </source>
</evidence>
<dbReference type="PROSITE" id="PS50048">
    <property type="entry name" value="ZN2_CY6_FUNGAL_2"/>
    <property type="match status" value="1"/>
</dbReference>
<accession>A0A6P8B2M5</accession>
<dbReference type="CDD" id="cd00067">
    <property type="entry name" value="GAL4"/>
    <property type="match status" value="1"/>
</dbReference>
<reference evidence="10" key="2">
    <citation type="submission" date="2019-10" db="EMBL/GenBank/DDBJ databases">
        <authorList>
            <consortium name="NCBI Genome Project"/>
        </authorList>
    </citation>
    <scope>NUCLEOTIDE SEQUENCE</scope>
    <source>
        <strain evidence="10">NI907</strain>
    </source>
</reference>